<feature type="compositionally biased region" description="Low complexity" evidence="1">
    <location>
        <begin position="361"/>
        <end position="379"/>
    </location>
</feature>
<evidence type="ECO:0000256" key="1">
    <source>
        <dbReference type="SAM" id="MobiDB-lite"/>
    </source>
</evidence>
<evidence type="ECO:0000313" key="4">
    <source>
        <dbReference type="Proteomes" id="UP000035681"/>
    </source>
</evidence>
<feature type="compositionally biased region" description="Polar residues" evidence="1">
    <location>
        <begin position="232"/>
        <end position="253"/>
    </location>
</feature>
<dbReference type="PANTHER" id="PTHR47695">
    <property type="entry name" value="PID DOMAIN-CONTAINING PROTEIN"/>
    <property type="match status" value="1"/>
</dbReference>
<feature type="transmembrane region" description="Helical" evidence="2">
    <location>
        <begin position="542"/>
        <end position="563"/>
    </location>
</feature>
<dbReference type="AlphaFoldDB" id="A0AAF5DNS1"/>
<dbReference type="PROSITE" id="PS01179">
    <property type="entry name" value="PID"/>
    <property type="match status" value="1"/>
</dbReference>
<dbReference type="WBParaSite" id="TCONS_00014703.p1">
    <property type="protein sequence ID" value="TCONS_00014703.p1"/>
    <property type="gene ID" value="XLOC_009930"/>
</dbReference>
<protein>
    <submittedName>
        <fullName evidence="5">PID domain-containing protein</fullName>
    </submittedName>
</protein>
<feature type="compositionally biased region" description="Polar residues" evidence="1">
    <location>
        <begin position="427"/>
        <end position="443"/>
    </location>
</feature>
<dbReference type="Proteomes" id="UP000035681">
    <property type="component" value="Unplaced"/>
</dbReference>
<dbReference type="SMART" id="SM00462">
    <property type="entry name" value="PTB"/>
    <property type="match status" value="1"/>
</dbReference>
<dbReference type="Gene3D" id="2.30.29.30">
    <property type="entry name" value="Pleckstrin-homology domain (PH domain)/Phosphotyrosine-binding domain (PTB)"/>
    <property type="match status" value="1"/>
</dbReference>
<feature type="region of interest" description="Disordered" evidence="1">
    <location>
        <begin position="221"/>
        <end position="287"/>
    </location>
</feature>
<keyword evidence="2" id="KW-0812">Transmembrane</keyword>
<feature type="transmembrane region" description="Helical" evidence="2">
    <location>
        <begin position="614"/>
        <end position="633"/>
    </location>
</feature>
<dbReference type="Pfam" id="PF00640">
    <property type="entry name" value="PID"/>
    <property type="match status" value="1"/>
</dbReference>
<evidence type="ECO:0000259" key="3">
    <source>
        <dbReference type="PROSITE" id="PS01179"/>
    </source>
</evidence>
<feature type="compositionally biased region" description="Low complexity" evidence="1">
    <location>
        <begin position="450"/>
        <end position="459"/>
    </location>
</feature>
<feature type="compositionally biased region" description="Low complexity" evidence="1">
    <location>
        <begin position="266"/>
        <end position="287"/>
    </location>
</feature>
<proteinExistence type="predicted"/>
<feature type="region of interest" description="Disordered" evidence="1">
    <location>
        <begin position="427"/>
        <end position="462"/>
    </location>
</feature>
<evidence type="ECO:0000313" key="5">
    <source>
        <dbReference type="WBParaSite" id="TCONS_00014703.p1"/>
    </source>
</evidence>
<evidence type="ECO:0000256" key="2">
    <source>
        <dbReference type="SAM" id="Phobius"/>
    </source>
</evidence>
<sequence length="637" mass="72139">MVTSQKMKNSVDGSDGIKIGKSKLSMLKRSSNKSKNNSNDPFRFQGNGVDFKAKFIGVRDVSANKSDEVCAEAMKFAKLSAKTAGGHKLRIILNISIDGLKIKDEKSGTVLYDFPVSKISFIARDTTDARAFGFIYTSDNQYKYYGIKTAQTADHAVISIRDMFHVVYEMKKKKLEEAKQKKEEENNVNDSNVRYEDGVAVADLIDLETELQNIQQGFDQLNNIPTMPEDSWNVNDNDPFSTGNSFNNQSNIVNDPFGDSFNPASQQQHQQQHQLQHQQQHQHQHQQPTFGINNWASFNTSTPVTNIPQQNNPFTDVSIYNSGSGTNTSLPLTNVFNPFDINNQIQNNKFIDIIQQNNSYSTSFSDTSSLTASSPSNQNNGFQIRASSLSNQNNGFQMNGFNNEISKQNISFDNETSKQNNRLDNETLINWGNTSPTNQSNENKAPKKQSSSSDSLNDNFDSRKWGETRKVTSLEEAFSKLVDLDKLINPETNNEIKKNPFDHILNPPKVPLNAMSIPPRPKNQQYVLPRAIYIYVSNMRYLIYYFMFFLYVTIFSIVSSISFDGPVITIEKDETIPKDILFNQDSNESNIKNNNNKSLINSTTYKTPKSATRIFSNFYTLQGIFMLLLMIILRKIL</sequence>
<keyword evidence="2" id="KW-1133">Transmembrane helix</keyword>
<feature type="domain" description="PID" evidence="3">
    <location>
        <begin position="46"/>
        <end position="184"/>
    </location>
</feature>
<dbReference type="PANTHER" id="PTHR47695:SF3">
    <property type="entry name" value="PID DOMAIN-CONTAINING PROTEIN"/>
    <property type="match status" value="1"/>
</dbReference>
<keyword evidence="4" id="KW-1185">Reference proteome</keyword>
<name>A0AAF5DNS1_STRER</name>
<reference evidence="5" key="1">
    <citation type="submission" date="2024-02" db="UniProtKB">
        <authorList>
            <consortium name="WormBaseParasite"/>
        </authorList>
    </citation>
    <scope>IDENTIFICATION</scope>
</reference>
<dbReference type="InterPro" id="IPR011993">
    <property type="entry name" value="PH-like_dom_sf"/>
</dbReference>
<accession>A0AAF5DNS1</accession>
<dbReference type="SUPFAM" id="SSF50729">
    <property type="entry name" value="PH domain-like"/>
    <property type="match status" value="1"/>
</dbReference>
<feature type="region of interest" description="Disordered" evidence="1">
    <location>
        <begin position="361"/>
        <end position="383"/>
    </location>
</feature>
<dbReference type="InterPro" id="IPR006020">
    <property type="entry name" value="PTB/PI_dom"/>
</dbReference>
<keyword evidence="2" id="KW-0472">Membrane</keyword>
<dbReference type="GO" id="GO:0005737">
    <property type="term" value="C:cytoplasm"/>
    <property type="evidence" value="ECO:0007669"/>
    <property type="project" value="TreeGrafter"/>
</dbReference>
<organism evidence="4 5">
    <name type="scientific">Strongyloides stercoralis</name>
    <name type="common">Threadworm</name>
    <dbReference type="NCBI Taxonomy" id="6248"/>
    <lineage>
        <taxon>Eukaryota</taxon>
        <taxon>Metazoa</taxon>
        <taxon>Ecdysozoa</taxon>
        <taxon>Nematoda</taxon>
        <taxon>Chromadorea</taxon>
        <taxon>Rhabditida</taxon>
        <taxon>Tylenchina</taxon>
        <taxon>Panagrolaimomorpha</taxon>
        <taxon>Strongyloidoidea</taxon>
        <taxon>Strongyloididae</taxon>
        <taxon>Strongyloides</taxon>
    </lineage>
</organism>